<evidence type="ECO:0000259" key="1">
    <source>
        <dbReference type="Pfam" id="PF00425"/>
    </source>
</evidence>
<dbReference type="Gene3D" id="3.60.120.10">
    <property type="entry name" value="Anthranilate synthase"/>
    <property type="match status" value="1"/>
</dbReference>
<gene>
    <name evidence="3" type="ORF">HD599_001756</name>
</gene>
<keyword evidence="4" id="KW-1185">Reference proteome</keyword>
<dbReference type="Pfam" id="PF04715">
    <property type="entry name" value="Anth_synt_I_N"/>
    <property type="match status" value="1"/>
</dbReference>
<accession>A0A841APC1</accession>
<organism evidence="3 4">
    <name type="scientific">Conyzicola lurida</name>
    <dbReference type="NCBI Taxonomy" id="1172621"/>
    <lineage>
        <taxon>Bacteria</taxon>
        <taxon>Bacillati</taxon>
        <taxon>Actinomycetota</taxon>
        <taxon>Actinomycetes</taxon>
        <taxon>Micrococcales</taxon>
        <taxon>Microbacteriaceae</taxon>
        <taxon>Conyzicola</taxon>
    </lineage>
</organism>
<dbReference type="GO" id="GO:0004049">
    <property type="term" value="F:anthranilate synthase activity"/>
    <property type="evidence" value="ECO:0007669"/>
    <property type="project" value="UniProtKB-EC"/>
</dbReference>
<dbReference type="GO" id="GO:0046820">
    <property type="term" value="F:4-amino-4-deoxychorismate synthase activity"/>
    <property type="evidence" value="ECO:0007669"/>
    <property type="project" value="TreeGrafter"/>
</dbReference>
<evidence type="ECO:0000313" key="4">
    <source>
        <dbReference type="Proteomes" id="UP000536685"/>
    </source>
</evidence>
<feature type="domain" description="Chorismate-utilising enzyme C-terminal" evidence="1">
    <location>
        <begin position="205"/>
        <end position="459"/>
    </location>
</feature>
<dbReference type="InterPro" id="IPR005801">
    <property type="entry name" value="ADC_synthase"/>
</dbReference>
<evidence type="ECO:0000259" key="2">
    <source>
        <dbReference type="Pfam" id="PF04715"/>
    </source>
</evidence>
<comment type="caution">
    <text evidence="3">The sequence shown here is derived from an EMBL/GenBank/DDBJ whole genome shotgun (WGS) entry which is preliminary data.</text>
</comment>
<dbReference type="GO" id="GO:0008153">
    <property type="term" value="P:4-aminobenzoate biosynthetic process"/>
    <property type="evidence" value="ECO:0007669"/>
    <property type="project" value="TreeGrafter"/>
</dbReference>
<evidence type="ECO:0000313" key="3">
    <source>
        <dbReference type="EMBL" id="MBB5843433.1"/>
    </source>
</evidence>
<protein>
    <submittedName>
        <fullName evidence="3">Anthranilate synthase component 1</fullName>
        <ecNumber evidence="3">4.1.3.27</ecNumber>
    </submittedName>
</protein>
<dbReference type="GO" id="GO:0000162">
    <property type="term" value="P:L-tryptophan biosynthetic process"/>
    <property type="evidence" value="ECO:0007669"/>
    <property type="project" value="TreeGrafter"/>
</dbReference>
<dbReference type="PRINTS" id="PR00095">
    <property type="entry name" value="ANTSNTHASEI"/>
</dbReference>
<dbReference type="PANTHER" id="PTHR11236:SF18">
    <property type="entry name" value="AMINODEOXYCHORISMATE SYNTHASE"/>
    <property type="match status" value="1"/>
</dbReference>
<proteinExistence type="predicted"/>
<dbReference type="Pfam" id="PF00425">
    <property type="entry name" value="Chorismate_bind"/>
    <property type="match status" value="1"/>
</dbReference>
<dbReference type="GO" id="GO:0005737">
    <property type="term" value="C:cytoplasm"/>
    <property type="evidence" value="ECO:0007669"/>
    <property type="project" value="TreeGrafter"/>
</dbReference>
<feature type="domain" description="Anthranilate synthase component I N-terminal" evidence="2">
    <location>
        <begin position="81"/>
        <end position="132"/>
    </location>
</feature>
<dbReference type="EC" id="4.1.3.27" evidence="3"/>
<dbReference type="InterPro" id="IPR006805">
    <property type="entry name" value="Anth_synth_I_N"/>
</dbReference>
<dbReference type="Proteomes" id="UP000536685">
    <property type="component" value="Unassembled WGS sequence"/>
</dbReference>
<name>A0A841APC1_9MICO</name>
<keyword evidence="3" id="KW-0456">Lyase</keyword>
<reference evidence="3 4" key="1">
    <citation type="submission" date="2020-08" db="EMBL/GenBank/DDBJ databases">
        <title>Sequencing the genomes of 1000 actinobacteria strains.</title>
        <authorList>
            <person name="Klenk H.-P."/>
        </authorList>
    </citation>
    <scope>NUCLEOTIDE SEQUENCE [LARGE SCALE GENOMIC DNA]</scope>
    <source>
        <strain evidence="3 4">DSM 105784</strain>
    </source>
</reference>
<dbReference type="InterPro" id="IPR019999">
    <property type="entry name" value="Anth_synth_I-like"/>
</dbReference>
<dbReference type="AlphaFoldDB" id="A0A841APC1"/>
<dbReference type="PANTHER" id="PTHR11236">
    <property type="entry name" value="AMINOBENZOATE/ANTHRANILATE SYNTHASE"/>
    <property type="match status" value="1"/>
</dbReference>
<dbReference type="EMBL" id="JACHMJ010000001">
    <property type="protein sequence ID" value="MBB5843433.1"/>
    <property type="molecule type" value="Genomic_DNA"/>
</dbReference>
<sequence>MCPVELPPTRVLRHPLGRWIDPADAWAALLADEPNSFWLDSGQGAGTSYLGAGGRVIGGSGVFDDLRSELAENRVDVAGQGFALGWVGWLGYELRSVTLGTPVARSSRYPDAALMYVDRALAFDHATGEVTLLALGREWTGDLAEWRASTIAALASRVVVPGEFLTGETFPREKVPGLVSPRQFFPEKVLPRHPAPALAEWAYSDAEYLGMIAECQAAIRAGDAYQLCLTTEARVAGEFDPFRTYLALRESSPAHHGGLIRIGGVALLSASPEQFLGVSPDGVVESKPIKGTRPRGETVEADDAFCAELLASDKERAENLMIVDLMRNDIGRVSELGTVVVSSLFAVETYRHVHQLVSTVRGRLLRGRTGVDAVEVCFPAGSMTGAPKRAATLILEGLEARPRGIYAGAFGYFGLDGRVDLAMVIRSIVLDGAGATVGAGGGITALSVPEEELAEARLKAAALLTVLGAG</sequence>
<dbReference type="InterPro" id="IPR015890">
    <property type="entry name" value="Chorismate_C"/>
</dbReference>
<dbReference type="SUPFAM" id="SSF56322">
    <property type="entry name" value="ADC synthase"/>
    <property type="match status" value="1"/>
</dbReference>
<dbReference type="RefSeq" id="WP_184236154.1">
    <property type="nucleotide sequence ID" value="NZ_JACHMJ010000001.1"/>
</dbReference>